<dbReference type="RefSeq" id="WP_076411322.1">
    <property type="nucleotide sequence ID" value="NZ_AP028040.1"/>
</dbReference>
<organism evidence="1 2">
    <name type="scientific">Alcaligenes xylosoxydans xylosoxydans</name>
    <name type="common">Achromobacter xylosoxidans</name>
    <dbReference type="NCBI Taxonomy" id="85698"/>
    <lineage>
        <taxon>Bacteria</taxon>
        <taxon>Pseudomonadati</taxon>
        <taxon>Pseudomonadota</taxon>
        <taxon>Betaproteobacteria</taxon>
        <taxon>Burkholderiales</taxon>
        <taxon>Alcaligenaceae</taxon>
        <taxon>Achromobacter</taxon>
    </lineage>
</organism>
<dbReference type="OrthoDB" id="8690136at2"/>
<dbReference type="InterPro" id="IPR016024">
    <property type="entry name" value="ARM-type_fold"/>
</dbReference>
<protein>
    <submittedName>
        <fullName evidence="1">Uncharacterized protein</fullName>
    </submittedName>
</protein>
<evidence type="ECO:0000313" key="2">
    <source>
        <dbReference type="Proteomes" id="UP000187251"/>
    </source>
</evidence>
<dbReference type="Proteomes" id="UP000187251">
    <property type="component" value="Unassembled WGS sequence"/>
</dbReference>
<accession>A0A1R1JV91</accession>
<sequence length="409" mass="42440">MNDVHATAAPLRGWRAFGRLCRQFGLSAVLALTAAWPAGAAQRDPSIAAAPRAEIPARDQQALATIARQYQAAKGEADRTGAMQALAELLWTASFLPQRRQGGVTLPDELLQAMGRDLAGNVPQARMQALARVLAVLDASGRAAMAAPLLGHLRQSPTEPARAAARTALWSATRGAPEQLFQAIRDTRDERMLGDLAQVARGASLPADVRQKLDAAGAASTSPAVRVQIAQALGPGASGYGDVVRGLIAELEAAPSDEARERIIVTLGGFAKPDDAIARAMIDAVSRSRAPSRVTWRALAQAGPAGLLYLAASVKKESDAARLVDKATMLAAVAGESGPLPATIAPAVLDAAISARLRSDDPLLRSSVQALLIRSGPAAVAPIRQALERAAPGQARDDLAAALARLDAS</sequence>
<reference evidence="1 2" key="1">
    <citation type="submission" date="2016-09" db="EMBL/GenBank/DDBJ databases">
        <title>Phylogenomics of Achromobacter.</title>
        <authorList>
            <person name="Jeukens J."/>
            <person name="Freschi L."/>
            <person name="Vincent A.T."/>
            <person name="Emond-Rheault J.-G."/>
            <person name="Kukavica-Ibrulj I."/>
            <person name="Charette S.J."/>
            <person name="Levesque R.C."/>
        </authorList>
    </citation>
    <scope>NUCLEOTIDE SEQUENCE [LARGE SCALE GENOMIC DNA]</scope>
    <source>
        <strain evidence="1 2">AUS488</strain>
    </source>
</reference>
<proteinExistence type="predicted"/>
<dbReference type="EMBL" id="MJMN01000011">
    <property type="protein sequence ID" value="OMG89291.1"/>
    <property type="molecule type" value="Genomic_DNA"/>
</dbReference>
<dbReference type="AlphaFoldDB" id="A0A1R1JV91"/>
<dbReference type="SUPFAM" id="SSF48371">
    <property type="entry name" value="ARM repeat"/>
    <property type="match status" value="1"/>
</dbReference>
<dbReference type="InterPro" id="IPR011989">
    <property type="entry name" value="ARM-like"/>
</dbReference>
<gene>
    <name evidence="1" type="ORF">BIZ92_24680</name>
</gene>
<comment type="caution">
    <text evidence="1">The sequence shown here is derived from an EMBL/GenBank/DDBJ whole genome shotgun (WGS) entry which is preliminary data.</text>
</comment>
<evidence type="ECO:0000313" key="1">
    <source>
        <dbReference type="EMBL" id="OMG89291.1"/>
    </source>
</evidence>
<name>A0A1R1JV91_ALCXX</name>
<dbReference type="Gene3D" id="1.25.10.10">
    <property type="entry name" value="Leucine-rich Repeat Variant"/>
    <property type="match status" value="1"/>
</dbReference>